<feature type="transmembrane region" description="Helical" evidence="1">
    <location>
        <begin position="117"/>
        <end position="140"/>
    </location>
</feature>
<gene>
    <name evidence="2" type="ORF">PMAYCL1PPCAC_17483</name>
</gene>
<dbReference type="Proteomes" id="UP001328107">
    <property type="component" value="Unassembled WGS sequence"/>
</dbReference>
<accession>A0AAN5CMT8</accession>
<feature type="transmembrane region" description="Helical" evidence="1">
    <location>
        <begin position="179"/>
        <end position="200"/>
    </location>
</feature>
<keyword evidence="1" id="KW-0472">Membrane</keyword>
<keyword evidence="1" id="KW-1133">Transmembrane helix</keyword>
<dbReference type="InterPro" id="IPR019423">
    <property type="entry name" value="7TM_GPCR_serpentine_rcpt_Srj"/>
</dbReference>
<proteinExistence type="predicted"/>
<feature type="non-terminal residue" evidence="2">
    <location>
        <position position="1"/>
    </location>
</feature>
<keyword evidence="3" id="KW-1185">Reference proteome</keyword>
<feature type="transmembrane region" description="Helical" evidence="1">
    <location>
        <begin position="80"/>
        <end position="105"/>
    </location>
</feature>
<keyword evidence="1" id="KW-0812">Transmembrane</keyword>
<evidence type="ECO:0000313" key="3">
    <source>
        <dbReference type="Proteomes" id="UP001328107"/>
    </source>
</evidence>
<protein>
    <recommendedName>
        <fullName evidence="4">G protein-coupled receptor</fullName>
    </recommendedName>
</protein>
<feature type="non-terminal residue" evidence="2">
    <location>
        <position position="231"/>
    </location>
</feature>
<organism evidence="2 3">
    <name type="scientific">Pristionchus mayeri</name>
    <dbReference type="NCBI Taxonomy" id="1317129"/>
    <lineage>
        <taxon>Eukaryota</taxon>
        <taxon>Metazoa</taxon>
        <taxon>Ecdysozoa</taxon>
        <taxon>Nematoda</taxon>
        <taxon>Chromadorea</taxon>
        <taxon>Rhabditida</taxon>
        <taxon>Rhabditina</taxon>
        <taxon>Diplogasteromorpha</taxon>
        <taxon>Diplogasteroidea</taxon>
        <taxon>Neodiplogasteridae</taxon>
        <taxon>Pristionchus</taxon>
    </lineage>
</organism>
<dbReference type="PANTHER" id="PTHR45907:SF16">
    <property type="entry name" value="SERPENTINE RECEPTOR, CLASS J"/>
    <property type="match status" value="1"/>
</dbReference>
<feature type="transmembrane region" description="Helical" evidence="1">
    <location>
        <begin position="36"/>
        <end position="60"/>
    </location>
</feature>
<name>A0AAN5CMT8_9BILA</name>
<dbReference type="Pfam" id="PF10326">
    <property type="entry name" value="7TM_GPCR_Str"/>
    <property type="match status" value="2"/>
</dbReference>
<feature type="transmembrane region" description="Helical" evidence="1">
    <location>
        <begin position="6"/>
        <end position="24"/>
    </location>
</feature>
<evidence type="ECO:0000256" key="1">
    <source>
        <dbReference type="SAM" id="Phobius"/>
    </source>
</evidence>
<evidence type="ECO:0000313" key="2">
    <source>
        <dbReference type="EMBL" id="GMR47288.1"/>
    </source>
</evidence>
<dbReference type="EMBL" id="BTRK01000004">
    <property type="protein sequence ID" value="GMR47288.1"/>
    <property type="molecule type" value="Genomic_DNA"/>
</dbReference>
<reference evidence="3" key="1">
    <citation type="submission" date="2022-10" db="EMBL/GenBank/DDBJ databases">
        <title>Genome assembly of Pristionchus species.</title>
        <authorList>
            <person name="Yoshida K."/>
            <person name="Sommer R.J."/>
        </authorList>
    </citation>
    <scope>NUCLEOTIDE SEQUENCE [LARGE SCALE GENOMIC DNA]</scope>
    <source>
        <strain evidence="3">RS5460</strain>
    </source>
</reference>
<dbReference type="PANTHER" id="PTHR45907">
    <property type="entry name" value="SERPENTINE RECEPTOR, CLASS J"/>
    <property type="match status" value="1"/>
</dbReference>
<evidence type="ECO:0008006" key="4">
    <source>
        <dbReference type="Google" id="ProtNLM"/>
    </source>
</evidence>
<dbReference type="InterPro" id="IPR019428">
    <property type="entry name" value="7TM_GPCR_serpentine_rcpt_Str"/>
</dbReference>
<sequence>LQAILSAFAAISLAANGLLISLILHKKSEILGGYRWLLLSFALVDIIISLFHAYVLPTFYQIEFGMVLFTWEGLYKPPTIGFIINTLYCLLFYEPFVLLTFHFIYRYLILGRPNIINHYPVSAVSSIVTGNLVFSGVLAYDSYLADRSSSENFFGDALFEEFGIDMNTDPRPNVVPINYVFAVPFLLCFIPFSAICLLPLTGIRFGQTGNIMGIFVSLFPAVDPFMVLFMI</sequence>
<dbReference type="AlphaFoldDB" id="A0AAN5CMT8"/>
<comment type="caution">
    <text evidence="2">The sequence shown here is derived from an EMBL/GenBank/DDBJ whole genome shotgun (WGS) entry which is preliminary data.</text>
</comment>
<feature type="transmembrane region" description="Helical" evidence="1">
    <location>
        <begin position="212"/>
        <end position="230"/>
    </location>
</feature>